<protein>
    <recommendedName>
        <fullName evidence="3">Secreted protein</fullName>
    </recommendedName>
</protein>
<reference evidence="2" key="1">
    <citation type="journal article" date="2019" name="Int. J. Syst. Evol. Microbiol.">
        <title>The Global Catalogue of Microorganisms (GCM) 10K type strain sequencing project: providing services to taxonomists for standard genome sequencing and annotation.</title>
        <authorList>
            <consortium name="The Broad Institute Genomics Platform"/>
            <consortium name="The Broad Institute Genome Sequencing Center for Infectious Disease"/>
            <person name="Wu L."/>
            <person name="Ma J."/>
        </authorList>
    </citation>
    <scope>NUCLEOTIDE SEQUENCE [LARGE SCALE GENOMIC DNA]</scope>
    <source>
        <strain evidence="2">CCUG 43117</strain>
    </source>
</reference>
<name>A0ABW0PA93_9HYPH</name>
<evidence type="ECO:0008006" key="3">
    <source>
        <dbReference type="Google" id="ProtNLM"/>
    </source>
</evidence>
<evidence type="ECO:0000313" key="1">
    <source>
        <dbReference type="EMBL" id="MFC5509298.1"/>
    </source>
</evidence>
<evidence type="ECO:0000313" key="2">
    <source>
        <dbReference type="Proteomes" id="UP001596060"/>
    </source>
</evidence>
<proteinExistence type="predicted"/>
<keyword evidence="2" id="KW-1185">Reference proteome</keyword>
<accession>A0ABW0PA93</accession>
<comment type="caution">
    <text evidence="1">The sequence shown here is derived from an EMBL/GenBank/DDBJ whole genome shotgun (WGS) entry which is preliminary data.</text>
</comment>
<dbReference type="Proteomes" id="UP001596060">
    <property type="component" value="Unassembled WGS sequence"/>
</dbReference>
<dbReference type="EMBL" id="JBHSLU010000161">
    <property type="protein sequence ID" value="MFC5509298.1"/>
    <property type="molecule type" value="Genomic_DNA"/>
</dbReference>
<organism evidence="1 2">
    <name type="scientific">Bosea massiliensis</name>
    <dbReference type="NCBI Taxonomy" id="151419"/>
    <lineage>
        <taxon>Bacteria</taxon>
        <taxon>Pseudomonadati</taxon>
        <taxon>Pseudomonadota</taxon>
        <taxon>Alphaproteobacteria</taxon>
        <taxon>Hyphomicrobiales</taxon>
        <taxon>Boseaceae</taxon>
        <taxon>Bosea</taxon>
    </lineage>
</organism>
<gene>
    <name evidence="1" type="ORF">ACFPN9_29215</name>
</gene>
<dbReference type="RefSeq" id="WP_377818053.1">
    <property type="nucleotide sequence ID" value="NZ_JBHSLU010000161.1"/>
</dbReference>
<sequence>MTWTLILIVWGVGLNHPPAVTSDMKFVDEASCRSAAARVLPVVKKATSWTPVVECIQTEGRE</sequence>